<dbReference type="Gene3D" id="1.10.10.60">
    <property type="entry name" value="Homeodomain-like"/>
    <property type="match status" value="1"/>
</dbReference>
<evidence type="ECO:0000313" key="5">
    <source>
        <dbReference type="Proteomes" id="UP001521137"/>
    </source>
</evidence>
<protein>
    <submittedName>
        <fullName evidence="4">TetR family transcriptional regulator C-terminal domain-containing protein</fullName>
    </submittedName>
</protein>
<keyword evidence="1 2" id="KW-0238">DNA-binding</keyword>
<dbReference type="RefSeq" id="WP_235312695.1">
    <property type="nucleotide sequence ID" value="NZ_JAKGAS010000005.1"/>
</dbReference>
<evidence type="ECO:0000256" key="2">
    <source>
        <dbReference type="PROSITE-ProRule" id="PRU00335"/>
    </source>
</evidence>
<dbReference type="Pfam" id="PF08362">
    <property type="entry name" value="TetR_C_3"/>
    <property type="match status" value="1"/>
</dbReference>
<dbReference type="InterPro" id="IPR001647">
    <property type="entry name" value="HTH_TetR"/>
</dbReference>
<dbReference type="PANTHER" id="PTHR30328">
    <property type="entry name" value="TRANSCRIPTIONAL REPRESSOR"/>
    <property type="match status" value="1"/>
</dbReference>
<dbReference type="InterPro" id="IPR036271">
    <property type="entry name" value="Tet_transcr_reg_TetR-rel_C_sf"/>
</dbReference>
<gene>
    <name evidence="4" type="ORF">L0668_11420</name>
</gene>
<dbReference type="EMBL" id="JAKGAS010000005">
    <property type="protein sequence ID" value="MCF2948719.1"/>
    <property type="molecule type" value="Genomic_DNA"/>
</dbReference>
<dbReference type="Pfam" id="PF00440">
    <property type="entry name" value="TetR_N"/>
    <property type="match status" value="1"/>
</dbReference>
<evidence type="ECO:0000259" key="3">
    <source>
        <dbReference type="PROSITE" id="PS50977"/>
    </source>
</evidence>
<dbReference type="InterPro" id="IPR013573">
    <property type="entry name" value="Tscrpt_reg_YcdC_C"/>
</dbReference>
<dbReference type="Proteomes" id="UP001521137">
    <property type="component" value="Unassembled WGS sequence"/>
</dbReference>
<dbReference type="PRINTS" id="PR00455">
    <property type="entry name" value="HTHTETR"/>
</dbReference>
<dbReference type="InterPro" id="IPR009057">
    <property type="entry name" value="Homeodomain-like_sf"/>
</dbReference>
<sequence>MSKKIDKKGGKIRQDNYKKILNAAEQEFAKSGLKGTTIQSVANAAELPKANVLYYFKTKSDLYIAVLKQILTIWNSSFDQATADDEPAEVLAAYISEKIEISRIRPDLSKIFALEIINGGLNLDEEFRLNHRTWVEGRVAVINQWVAKNKMAVKSAHHLLYTIWASCQHYADFSAQISQLTNRDMQQADFDQASKSLIHLILKGCELEVPEQYC</sequence>
<comment type="caution">
    <text evidence="4">The sequence shown here is derived from an EMBL/GenBank/DDBJ whole genome shotgun (WGS) entry which is preliminary data.</text>
</comment>
<evidence type="ECO:0000256" key="1">
    <source>
        <dbReference type="ARBA" id="ARBA00023125"/>
    </source>
</evidence>
<dbReference type="SUPFAM" id="SSF48498">
    <property type="entry name" value="Tetracyclin repressor-like, C-terminal domain"/>
    <property type="match status" value="1"/>
</dbReference>
<feature type="domain" description="HTH tetR-type" evidence="3">
    <location>
        <begin position="14"/>
        <end position="74"/>
    </location>
</feature>
<dbReference type="InterPro" id="IPR050109">
    <property type="entry name" value="HTH-type_TetR-like_transc_reg"/>
</dbReference>
<proteinExistence type="predicted"/>
<evidence type="ECO:0000313" key="4">
    <source>
        <dbReference type="EMBL" id="MCF2948719.1"/>
    </source>
</evidence>
<dbReference type="Gene3D" id="1.10.357.10">
    <property type="entry name" value="Tetracycline Repressor, domain 2"/>
    <property type="match status" value="1"/>
</dbReference>
<accession>A0ABS9D729</accession>
<dbReference type="PANTHER" id="PTHR30328:SF54">
    <property type="entry name" value="HTH-TYPE TRANSCRIPTIONAL REPRESSOR SCO4008"/>
    <property type="match status" value="1"/>
</dbReference>
<reference evidence="4 5" key="1">
    <citation type="submission" date="2022-01" db="EMBL/GenBank/DDBJ databases">
        <title>Paraglaciecola sp. G1-23.</title>
        <authorList>
            <person name="Jin M.S."/>
            <person name="Han D.M."/>
            <person name="Kim H.M."/>
            <person name="Jeon C.O."/>
        </authorList>
    </citation>
    <scope>NUCLEOTIDE SEQUENCE [LARGE SCALE GENOMIC DNA]</scope>
    <source>
        <strain evidence="4 5">G1-23</strain>
    </source>
</reference>
<dbReference type="PROSITE" id="PS50977">
    <property type="entry name" value="HTH_TETR_2"/>
    <property type="match status" value="1"/>
</dbReference>
<name>A0ABS9D729_9ALTE</name>
<dbReference type="SUPFAM" id="SSF46689">
    <property type="entry name" value="Homeodomain-like"/>
    <property type="match status" value="1"/>
</dbReference>
<organism evidence="4 5">
    <name type="scientific">Paraglaciecola algarum</name>
    <dbReference type="NCBI Taxonomy" id="3050085"/>
    <lineage>
        <taxon>Bacteria</taxon>
        <taxon>Pseudomonadati</taxon>
        <taxon>Pseudomonadota</taxon>
        <taxon>Gammaproteobacteria</taxon>
        <taxon>Alteromonadales</taxon>
        <taxon>Alteromonadaceae</taxon>
        <taxon>Paraglaciecola</taxon>
    </lineage>
</organism>
<feature type="DNA-binding region" description="H-T-H motif" evidence="2">
    <location>
        <begin position="37"/>
        <end position="56"/>
    </location>
</feature>
<keyword evidence="5" id="KW-1185">Reference proteome</keyword>